<organism evidence="7 8">
    <name type="scientific">Ceratopteris richardii</name>
    <name type="common">Triangle waterfern</name>
    <dbReference type="NCBI Taxonomy" id="49495"/>
    <lineage>
        <taxon>Eukaryota</taxon>
        <taxon>Viridiplantae</taxon>
        <taxon>Streptophyta</taxon>
        <taxon>Embryophyta</taxon>
        <taxon>Tracheophyta</taxon>
        <taxon>Polypodiopsida</taxon>
        <taxon>Polypodiidae</taxon>
        <taxon>Polypodiales</taxon>
        <taxon>Pteridineae</taxon>
        <taxon>Pteridaceae</taxon>
        <taxon>Parkerioideae</taxon>
        <taxon>Ceratopteris</taxon>
    </lineage>
</organism>
<dbReference type="InterPro" id="IPR008942">
    <property type="entry name" value="ENTH_VHS"/>
</dbReference>
<dbReference type="InterPro" id="IPR016024">
    <property type="entry name" value="ARM-type_fold"/>
</dbReference>
<comment type="subcellular location">
    <subcellularLocation>
        <location evidence="1">Cytoplasmic vesicle</location>
        <location evidence="1">Clathrin-coated vesicle</location>
    </subcellularLocation>
    <subcellularLocation>
        <location evidence="2">Golgi apparatus</location>
        <location evidence="2">trans-Golgi network</location>
    </subcellularLocation>
</comment>
<feature type="domain" description="VHS" evidence="6">
    <location>
        <begin position="35"/>
        <end position="89"/>
    </location>
</feature>
<dbReference type="EMBL" id="CM035435">
    <property type="protein sequence ID" value="KAH7290488.1"/>
    <property type="molecule type" value="Genomic_DNA"/>
</dbReference>
<dbReference type="OMA" id="GNCNAKN"/>
<evidence type="ECO:0000256" key="1">
    <source>
        <dbReference type="ARBA" id="ARBA00004132"/>
    </source>
</evidence>
<dbReference type="InterPro" id="IPR039273">
    <property type="entry name" value="TEPSIN"/>
</dbReference>
<dbReference type="Gene3D" id="1.25.40.90">
    <property type="match status" value="1"/>
</dbReference>
<comment type="caution">
    <text evidence="7">The sequence shown here is derived from an EMBL/GenBank/DDBJ whole genome shotgun (WGS) entry which is preliminary data.</text>
</comment>
<proteinExistence type="predicted"/>
<feature type="compositionally biased region" description="Polar residues" evidence="5">
    <location>
        <begin position="205"/>
        <end position="225"/>
    </location>
</feature>
<evidence type="ECO:0000313" key="8">
    <source>
        <dbReference type="Proteomes" id="UP000825935"/>
    </source>
</evidence>
<dbReference type="InterPro" id="IPR002014">
    <property type="entry name" value="VHS_dom"/>
</dbReference>
<dbReference type="PANTHER" id="PTHR21514:SF0">
    <property type="entry name" value="AP-4 COMPLEX ACCESSORY SUBUNIT TEPSIN"/>
    <property type="match status" value="1"/>
</dbReference>
<accession>A0A8T2R407</accession>
<evidence type="ECO:0000259" key="6">
    <source>
        <dbReference type="PROSITE" id="PS50179"/>
    </source>
</evidence>
<name>A0A8T2R407_CERRI</name>
<evidence type="ECO:0000256" key="3">
    <source>
        <dbReference type="ARBA" id="ARBA00023034"/>
    </source>
</evidence>
<dbReference type="GO" id="GO:0032588">
    <property type="term" value="C:trans-Golgi network membrane"/>
    <property type="evidence" value="ECO:0007669"/>
    <property type="project" value="TreeGrafter"/>
</dbReference>
<keyword evidence="3" id="KW-0333">Golgi apparatus</keyword>
<dbReference type="InterPro" id="IPR013809">
    <property type="entry name" value="ENTH"/>
</dbReference>
<keyword evidence="4" id="KW-0968">Cytoplasmic vesicle</keyword>
<dbReference type="SMART" id="SM00288">
    <property type="entry name" value="VHS"/>
    <property type="match status" value="1"/>
</dbReference>
<protein>
    <recommendedName>
        <fullName evidence="6">VHS domain-containing protein</fullName>
    </recommendedName>
</protein>
<evidence type="ECO:0000313" key="7">
    <source>
        <dbReference type="EMBL" id="KAH7290488.1"/>
    </source>
</evidence>
<evidence type="ECO:0000256" key="5">
    <source>
        <dbReference type="SAM" id="MobiDB-lite"/>
    </source>
</evidence>
<evidence type="ECO:0000256" key="2">
    <source>
        <dbReference type="ARBA" id="ARBA00004601"/>
    </source>
</evidence>
<reference evidence="7" key="1">
    <citation type="submission" date="2021-08" db="EMBL/GenBank/DDBJ databases">
        <title>WGS assembly of Ceratopteris richardii.</title>
        <authorList>
            <person name="Marchant D.B."/>
            <person name="Chen G."/>
            <person name="Jenkins J."/>
            <person name="Shu S."/>
            <person name="Leebens-Mack J."/>
            <person name="Grimwood J."/>
            <person name="Schmutz J."/>
            <person name="Soltis P."/>
            <person name="Soltis D."/>
            <person name="Chen Z.-H."/>
        </authorList>
    </citation>
    <scope>NUCLEOTIDE SEQUENCE</scope>
    <source>
        <strain evidence="7">Whitten #5841</strain>
        <tissue evidence="7">Leaf</tissue>
    </source>
</reference>
<dbReference type="GO" id="GO:0035091">
    <property type="term" value="F:phosphatidylinositol binding"/>
    <property type="evidence" value="ECO:0007669"/>
    <property type="project" value="InterPro"/>
</dbReference>
<gene>
    <name evidence="7" type="ORF">KP509_30G050600</name>
</gene>
<sequence>MESSRRAVEAYKRTVLIDYVITDDDKVAPIYRLDEICEMLRTSTSDMVREVVEYIMKRLNSKSPRVKQKTLRMIKFTVVKGGPEYKRQMQRHAAAIRQLFEYKGQPDVLRGDALNKAVRDTAHEAISAIFASDDKPAQAESVNNRIMGFGSTNYEMHAVPDTKKPSLTNVVSDVLEFGSASIKQGLTIISEYSGGNIGNMRSNMGTYRSPGLTRSLTSERVSTNRFDQDGRSVSRLSIERSEAYSGQQDGKNSHVISQESISPRSDTNANQGCSSSLEKLLDAITMPGGMRLQPTRESLQKLMASVVKSDSTNLCHALETKLHSPAWQTRFKTLCVIEALVRQRNEHLFGAVADHFGENTALIQECLQSPQKTLIQKAMKILNMLGACSEDSLNMTTGGAEGNRDVPKQTGVYDMPNLIDTDDSDELIDDKVVPQSSVISGTCKTEIDLLGEGFSVKDVGASMETGPDDVFTGVSFITTDTIAGDRSEDLFSGLSLNKEAAEQTIPSHIHDDKKASTNISPPVSSESLVDLLGGVTLIDSQKETSFAGLSQNGGSFSLSPAIQVSPHGNVPLNQLYGNLSNLETAQMTSPMLRPQMPHFNTYAVQPMVMPHWNQPPVYMPNLHQQSISGGIIGLHGLNMGMNGINNISPQGRSGKVLGDGFDFSGDAGLHLAGAIADSEKRVDSKAFDFISDHISAARTLKRSA</sequence>
<feature type="compositionally biased region" description="Basic and acidic residues" evidence="5">
    <location>
        <begin position="226"/>
        <end position="242"/>
    </location>
</feature>
<dbReference type="OrthoDB" id="118154at2759"/>
<dbReference type="Pfam" id="PF01417">
    <property type="entry name" value="ENTH"/>
    <property type="match status" value="1"/>
</dbReference>
<dbReference type="CDD" id="cd03572">
    <property type="entry name" value="ENTH_like_Tepsin"/>
    <property type="match status" value="1"/>
</dbReference>
<dbReference type="GO" id="GO:0030136">
    <property type="term" value="C:clathrin-coated vesicle"/>
    <property type="evidence" value="ECO:0007669"/>
    <property type="project" value="UniProtKB-SubCell"/>
</dbReference>
<dbReference type="SUPFAM" id="SSF48371">
    <property type="entry name" value="ARM repeat"/>
    <property type="match status" value="1"/>
</dbReference>
<keyword evidence="8" id="KW-1185">Reference proteome</keyword>
<feature type="region of interest" description="Disordered" evidence="5">
    <location>
        <begin position="205"/>
        <end position="273"/>
    </location>
</feature>
<dbReference type="Proteomes" id="UP000825935">
    <property type="component" value="Chromosome 30"/>
</dbReference>
<dbReference type="InterPro" id="IPR035802">
    <property type="entry name" value="ENTH/VHS_tepsin"/>
</dbReference>
<evidence type="ECO:0000256" key="4">
    <source>
        <dbReference type="ARBA" id="ARBA00023329"/>
    </source>
</evidence>
<feature type="compositionally biased region" description="Polar residues" evidence="5">
    <location>
        <begin position="244"/>
        <end position="273"/>
    </location>
</feature>
<dbReference type="AlphaFoldDB" id="A0A8T2R407"/>
<dbReference type="GO" id="GO:0043130">
    <property type="term" value="F:ubiquitin binding"/>
    <property type="evidence" value="ECO:0007669"/>
    <property type="project" value="InterPro"/>
</dbReference>
<dbReference type="PANTHER" id="PTHR21514">
    <property type="entry name" value="AP-4 COMPLEX ACCESSORY SUBUNIT TEPSIN"/>
    <property type="match status" value="1"/>
</dbReference>
<dbReference type="PROSITE" id="PS50179">
    <property type="entry name" value="VHS"/>
    <property type="match status" value="1"/>
</dbReference>